<feature type="domain" description="Cytochrome b/b6 C-terminal region profile" evidence="11">
    <location>
        <begin position="147"/>
        <end position="227"/>
    </location>
</feature>
<protein>
    <submittedName>
        <fullName evidence="12">Cytochrome-related protein</fullName>
    </submittedName>
</protein>
<feature type="transmembrane region" description="Helical" evidence="10">
    <location>
        <begin position="280"/>
        <end position="300"/>
    </location>
</feature>
<organism evidence="12 13">
    <name type="scientific">Halobacteriovorax marinus (strain ATCC BAA-682 / DSM 15412 / SJ)</name>
    <name type="common">Bacteriovorax marinus</name>
    <dbReference type="NCBI Taxonomy" id="862908"/>
    <lineage>
        <taxon>Bacteria</taxon>
        <taxon>Pseudomonadati</taxon>
        <taxon>Bdellovibrionota</taxon>
        <taxon>Bacteriovoracia</taxon>
        <taxon>Bacteriovoracales</taxon>
        <taxon>Halobacteriovoraceae</taxon>
        <taxon>Halobacteriovorax</taxon>
    </lineage>
</organism>
<dbReference type="KEGG" id="bmx:BMS_0209"/>
<gene>
    <name evidence="12" type="ordered locus">BMS_0209</name>
</gene>
<dbReference type="Proteomes" id="UP000008963">
    <property type="component" value="Chromosome"/>
</dbReference>
<dbReference type="GO" id="GO:0016020">
    <property type="term" value="C:membrane"/>
    <property type="evidence" value="ECO:0007669"/>
    <property type="project" value="UniProtKB-SubCell"/>
</dbReference>
<evidence type="ECO:0000313" key="12">
    <source>
        <dbReference type="EMBL" id="CBW25141.1"/>
    </source>
</evidence>
<evidence type="ECO:0000256" key="5">
    <source>
        <dbReference type="ARBA" id="ARBA00022723"/>
    </source>
</evidence>
<dbReference type="STRING" id="862908.BMS_0209"/>
<feature type="transmembrane region" description="Helical" evidence="10">
    <location>
        <begin position="217"/>
        <end position="236"/>
    </location>
</feature>
<name>E1X2U6_HALMS</name>
<evidence type="ECO:0000256" key="8">
    <source>
        <dbReference type="ARBA" id="ARBA00023004"/>
    </source>
</evidence>
<feature type="transmembrane region" description="Helical" evidence="10">
    <location>
        <begin position="320"/>
        <end position="343"/>
    </location>
</feature>
<dbReference type="PATRIC" id="fig|862908.3.peg.201"/>
<dbReference type="Gene3D" id="1.20.810.10">
    <property type="entry name" value="Cytochrome Bc1 Complex, Chain C"/>
    <property type="match status" value="1"/>
</dbReference>
<comment type="subcellular location">
    <subcellularLocation>
        <location evidence="1">Membrane</location>
        <topology evidence="1">Multi-pass membrane protein</topology>
    </subcellularLocation>
</comment>
<dbReference type="InterPro" id="IPR005798">
    <property type="entry name" value="Cyt_b/b6_C"/>
</dbReference>
<proteinExistence type="predicted"/>
<dbReference type="InterPro" id="IPR027387">
    <property type="entry name" value="Cytb/b6-like_sf"/>
</dbReference>
<dbReference type="AlphaFoldDB" id="E1X2U6"/>
<keyword evidence="9 10" id="KW-0472">Membrane</keyword>
<dbReference type="InterPro" id="IPR036150">
    <property type="entry name" value="Cyt_b/b6_C_sf"/>
</dbReference>
<accession>E1X2U6</accession>
<feature type="transmembrane region" description="Helical" evidence="10">
    <location>
        <begin position="12"/>
        <end position="30"/>
    </location>
</feature>
<evidence type="ECO:0000256" key="3">
    <source>
        <dbReference type="ARBA" id="ARBA00022617"/>
    </source>
</evidence>
<evidence type="ECO:0000256" key="7">
    <source>
        <dbReference type="ARBA" id="ARBA00022989"/>
    </source>
</evidence>
<feature type="transmembrane region" description="Helical" evidence="10">
    <location>
        <begin position="37"/>
        <end position="62"/>
    </location>
</feature>
<keyword evidence="8" id="KW-0408">Iron</keyword>
<reference evidence="13" key="1">
    <citation type="journal article" date="2013" name="ISME J.">
        <title>A small predatory core genome in the divergent marine Bacteriovorax marinus SJ and the terrestrial Bdellovibrio bacteriovorus.</title>
        <authorList>
            <person name="Crossman L.C."/>
            <person name="Chen H."/>
            <person name="Cerdeno-Tarraga A.M."/>
            <person name="Brooks K."/>
            <person name="Quail M.A."/>
            <person name="Pineiro S.A."/>
            <person name="Hobley L."/>
            <person name="Sockett R.E."/>
            <person name="Bentley S.D."/>
            <person name="Parkhill J."/>
            <person name="Williams H.N."/>
            <person name="Stine O.C."/>
        </authorList>
    </citation>
    <scope>NUCLEOTIDE SEQUENCE [LARGE SCALE GENOMIC DNA]</scope>
    <source>
        <strain evidence="13">ATCC BAA-682 / DSM 15412 / SJ</strain>
    </source>
</reference>
<feature type="transmembrane region" description="Helical" evidence="10">
    <location>
        <begin position="176"/>
        <end position="196"/>
    </location>
</feature>
<keyword evidence="7 10" id="KW-1133">Transmembrane helix</keyword>
<evidence type="ECO:0000256" key="10">
    <source>
        <dbReference type="SAM" id="Phobius"/>
    </source>
</evidence>
<feature type="transmembrane region" description="Helical" evidence="10">
    <location>
        <begin position="68"/>
        <end position="86"/>
    </location>
</feature>
<keyword evidence="2" id="KW-0813">Transport</keyword>
<dbReference type="EMBL" id="FQ312005">
    <property type="protein sequence ID" value="CBW25141.1"/>
    <property type="molecule type" value="Genomic_DNA"/>
</dbReference>
<keyword evidence="5" id="KW-0479">Metal-binding</keyword>
<evidence type="ECO:0000256" key="1">
    <source>
        <dbReference type="ARBA" id="ARBA00004141"/>
    </source>
</evidence>
<dbReference type="HOGENOM" id="CLU_047703_0_0_7"/>
<keyword evidence="3" id="KW-0349">Heme</keyword>
<keyword evidence="6" id="KW-0249">Electron transport</keyword>
<feature type="transmembrane region" description="Helical" evidence="10">
    <location>
        <begin position="118"/>
        <end position="139"/>
    </location>
</feature>
<dbReference type="Pfam" id="PF00032">
    <property type="entry name" value="Cytochrom_B_C"/>
    <property type="match status" value="1"/>
</dbReference>
<evidence type="ECO:0000256" key="6">
    <source>
        <dbReference type="ARBA" id="ARBA00022982"/>
    </source>
</evidence>
<keyword evidence="4 10" id="KW-0812">Transmembrane</keyword>
<evidence type="ECO:0000313" key="13">
    <source>
        <dbReference type="Proteomes" id="UP000008963"/>
    </source>
</evidence>
<dbReference type="GO" id="GO:0016491">
    <property type="term" value="F:oxidoreductase activity"/>
    <property type="evidence" value="ECO:0007669"/>
    <property type="project" value="InterPro"/>
</dbReference>
<evidence type="ECO:0000256" key="9">
    <source>
        <dbReference type="ARBA" id="ARBA00023136"/>
    </source>
</evidence>
<dbReference type="GO" id="GO:0009055">
    <property type="term" value="F:electron transfer activity"/>
    <property type="evidence" value="ECO:0007669"/>
    <property type="project" value="InterPro"/>
</dbReference>
<evidence type="ECO:0000256" key="2">
    <source>
        <dbReference type="ARBA" id="ARBA00022448"/>
    </source>
</evidence>
<dbReference type="RefSeq" id="WP_014242930.1">
    <property type="nucleotide sequence ID" value="NC_016620.1"/>
</dbReference>
<dbReference type="eggNOG" id="COG1290">
    <property type="taxonomic scope" value="Bacteria"/>
</dbReference>
<keyword evidence="13" id="KW-1185">Reference proteome</keyword>
<evidence type="ECO:0000256" key="4">
    <source>
        <dbReference type="ARBA" id="ARBA00022692"/>
    </source>
</evidence>
<dbReference type="SUPFAM" id="SSF81648">
    <property type="entry name" value="a domain/subunit of cytochrome bc1 complex (Ubiquinol-cytochrome c reductase)"/>
    <property type="match status" value="1"/>
</dbReference>
<dbReference type="GO" id="GO:0046872">
    <property type="term" value="F:metal ion binding"/>
    <property type="evidence" value="ECO:0007669"/>
    <property type="project" value="UniProtKB-KW"/>
</dbReference>
<sequence>MKELINWLADPIRSFPIFTFLFFLMIKYYKVVGTKKFAYWGLAVTLPIVAWFCADPNFIKIILWPDNIPINIIIVLLTFLTWLSLYKCAENDKRIEAGECPIEALPENKEKVWCWPNLVYTELFAIIATTIFLVVWAIIFKAPLEEPANVTWAPNPAKAPWYFLGLQEMLVYFDPWMAGVILPGIIVVGLIAIPYIDTNPKGNGYYTFTERKLAVTSFLFGWLVLWIYLIIVGTFLRGPNWTFYGPFEYWDFHKVVAEYNVNLSEYIWIKILNVPMPKNIIVREIFGIIATVAYMVVLPLASLKLKLCKDLYEKSGAIRYYIFIFLFIIMMSLPIKMVLRWLINLKYIIALPEWELNL</sequence>
<evidence type="ECO:0000259" key="11">
    <source>
        <dbReference type="Pfam" id="PF00032"/>
    </source>
</evidence>